<feature type="domain" description="FAD linked oxidase N-terminal" evidence="1">
    <location>
        <begin position="7"/>
        <end position="106"/>
    </location>
</feature>
<dbReference type="Gene3D" id="3.30.465.10">
    <property type="match status" value="1"/>
</dbReference>
<dbReference type="Proteomes" id="UP001521222">
    <property type="component" value="Unassembled WGS sequence"/>
</dbReference>
<protein>
    <recommendedName>
        <fullName evidence="1">FAD linked oxidase N-terminal domain-containing protein</fullName>
    </recommendedName>
</protein>
<proteinExistence type="predicted"/>
<evidence type="ECO:0000313" key="3">
    <source>
        <dbReference type="Proteomes" id="UP001521222"/>
    </source>
</evidence>
<dbReference type="InterPro" id="IPR006094">
    <property type="entry name" value="Oxid_FAD_bind_N"/>
</dbReference>
<organism evidence="2 3">
    <name type="scientific">Nothophoma quercina</name>
    <dbReference type="NCBI Taxonomy" id="749835"/>
    <lineage>
        <taxon>Eukaryota</taxon>
        <taxon>Fungi</taxon>
        <taxon>Dikarya</taxon>
        <taxon>Ascomycota</taxon>
        <taxon>Pezizomycotina</taxon>
        <taxon>Dothideomycetes</taxon>
        <taxon>Pleosporomycetidae</taxon>
        <taxon>Pleosporales</taxon>
        <taxon>Pleosporineae</taxon>
        <taxon>Didymellaceae</taxon>
        <taxon>Nothophoma</taxon>
    </lineage>
</organism>
<dbReference type="InterPro" id="IPR036318">
    <property type="entry name" value="FAD-bd_PCMH-like_sf"/>
</dbReference>
<reference evidence="2 3" key="1">
    <citation type="submission" date="2024-02" db="EMBL/GenBank/DDBJ databases">
        <title>De novo assembly and annotation of 12 fungi associated with fruit tree decline syndrome in Ontario, Canada.</title>
        <authorList>
            <person name="Sulman M."/>
            <person name="Ellouze W."/>
            <person name="Ilyukhin E."/>
        </authorList>
    </citation>
    <scope>NUCLEOTIDE SEQUENCE [LARGE SCALE GENOMIC DNA]</scope>
    <source>
        <strain evidence="2 3">M97-236</strain>
    </source>
</reference>
<dbReference type="InterPro" id="IPR016169">
    <property type="entry name" value="FAD-bd_PCMH_sub2"/>
</dbReference>
<evidence type="ECO:0000259" key="1">
    <source>
        <dbReference type="Pfam" id="PF01565"/>
    </source>
</evidence>
<comment type="caution">
    <text evidence="2">The sequence shown here is derived from an EMBL/GenBank/DDBJ whole genome shotgun (WGS) entry which is preliminary data.</text>
</comment>
<evidence type="ECO:0000313" key="2">
    <source>
        <dbReference type="EMBL" id="KAL1609021.1"/>
    </source>
</evidence>
<accession>A0ABR3RX56</accession>
<gene>
    <name evidence="2" type="ORF">SLS59_001384</name>
</gene>
<dbReference type="SUPFAM" id="SSF56176">
    <property type="entry name" value="FAD-binding/transporter-associated domain-like"/>
    <property type="match status" value="1"/>
</dbReference>
<name>A0ABR3RX56_9PLEO</name>
<dbReference type="Pfam" id="PF01565">
    <property type="entry name" value="FAD_binding_4"/>
    <property type="match status" value="1"/>
</dbReference>
<dbReference type="EMBL" id="JAKIXB020000004">
    <property type="protein sequence ID" value="KAL1609021.1"/>
    <property type="molecule type" value="Genomic_DNA"/>
</dbReference>
<keyword evidence="3" id="KW-1185">Reference proteome</keyword>
<sequence>MPLNGYPEYVIKVTSVAQIQLAINFACIADRRLVIKNTGHCYLGKSSGAGAISLWMHNMKDVDFLPDYEGPGYSGPALKLAAGATSREVYEPADGNNVTVTGAVSGDLQQEALKLRRQGLPLTEMS</sequence>